<dbReference type="Proteomes" id="UP000053989">
    <property type="component" value="Unassembled WGS sequence"/>
</dbReference>
<evidence type="ECO:0000313" key="2">
    <source>
        <dbReference type="Proteomes" id="UP000053989"/>
    </source>
</evidence>
<dbReference type="EMBL" id="KN822084">
    <property type="protein sequence ID" value="KIM58561.1"/>
    <property type="molecule type" value="Genomic_DNA"/>
</dbReference>
<organism evidence="1 2">
    <name type="scientific">Scleroderma citrinum Foug A</name>
    <dbReference type="NCBI Taxonomy" id="1036808"/>
    <lineage>
        <taxon>Eukaryota</taxon>
        <taxon>Fungi</taxon>
        <taxon>Dikarya</taxon>
        <taxon>Basidiomycota</taxon>
        <taxon>Agaricomycotina</taxon>
        <taxon>Agaricomycetes</taxon>
        <taxon>Agaricomycetidae</taxon>
        <taxon>Boletales</taxon>
        <taxon>Sclerodermatineae</taxon>
        <taxon>Sclerodermataceae</taxon>
        <taxon>Scleroderma</taxon>
    </lineage>
</organism>
<dbReference type="InParanoid" id="A0A0C3DRD5"/>
<sequence length="79" mass="9154">MTSPKHKAITMAHLGNRYLVLVGGLCDPCGGSMQWTLIVLHGERYILAKLFRIRFAFVWRFHWLTFSLRYAKIQCSPSL</sequence>
<proteinExistence type="predicted"/>
<dbReference type="HOGENOM" id="CLU_2607433_0_0_1"/>
<name>A0A0C3DRD5_9AGAM</name>
<evidence type="ECO:0000313" key="1">
    <source>
        <dbReference type="EMBL" id="KIM58561.1"/>
    </source>
</evidence>
<reference evidence="2" key="2">
    <citation type="submission" date="2015-01" db="EMBL/GenBank/DDBJ databases">
        <title>Evolutionary Origins and Diversification of the Mycorrhizal Mutualists.</title>
        <authorList>
            <consortium name="DOE Joint Genome Institute"/>
            <consortium name="Mycorrhizal Genomics Consortium"/>
            <person name="Kohler A."/>
            <person name="Kuo A."/>
            <person name="Nagy L.G."/>
            <person name="Floudas D."/>
            <person name="Copeland A."/>
            <person name="Barry K.W."/>
            <person name="Cichocki N."/>
            <person name="Veneault-Fourrey C."/>
            <person name="LaButti K."/>
            <person name="Lindquist E.A."/>
            <person name="Lipzen A."/>
            <person name="Lundell T."/>
            <person name="Morin E."/>
            <person name="Murat C."/>
            <person name="Riley R."/>
            <person name="Ohm R."/>
            <person name="Sun H."/>
            <person name="Tunlid A."/>
            <person name="Henrissat B."/>
            <person name="Grigoriev I.V."/>
            <person name="Hibbett D.S."/>
            <person name="Martin F."/>
        </authorList>
    </citation>
    <scope>NUCLEOTIDE SEQUENCE [LARGE SCALE GENOMIC DNA]</scope>
    <source>
        <strain evidence="2">Foug A</strain>
    </source>
</reference>
<dbReference type="AlphaFoldDB" id="A0A0C3DRD5"/>
<accession>A0A0C3DRD5</accession>
<gene>
    <name evidence="1" type="ORF">SCLCIDRAFT_1218511</name>
</gene>
<protein>
    <submittedName>
        <fullName evidence="1">Uncharacterized protein</fullName>
    </submittedName>
</protein>
<reference evidence="1 2" key="1">
    <citation type="submission" date="2014-04" db="EMBL/GenBank/DDBJ databases">
        <authorList>
            <consortium name="DOE Joint Genome Institute"/>
            <person name="Kuo A."/>
            <person name="Kohler A."/>
            <person name="Nagy L.G."/>
            <person name="Floudas D."/>
            <person name="Copeland A."/>
            <person name="Barry K.W."/>
            <person name="Cichocki N."/>
            <person name="Veneault-Fourrey C."/>
            <person name="LaButti K."/>
            <person name="Lindquist E.A."/>
            <person name="Lipzen A."/>
            <person name="Lundell T."/>
            <person name="Morin E."/>
            <person name="Murat C."/>
            <person name="Sun H."/>
            <person name="Tunlid A."/>
            <person name="Henrissat B."/>
            <person name="Grigoriev I.V."/>
            <person name="Hibbett D.S."/>
            <person name="Martin F."/>
            <person name="Nordberg H.P."/>
            <person name="Cantor M.N."/>
            <person name="Hua S.X."/>
        </authorList>
    </citation>
    <scope>NUCLEOTIDE SEQUENCE [LARGE SCALE GENOMIC DNA]</scope>
    <source>
        <strain evidence="1 2">Foug A</strain>
    </source>
</reference>
<keyword evidence="2" id="KW-1185">Reference proteome</keyword>